<evidence type="ECO:0000256" key="1">
    <source>
        <dbReference type="SAM" id="Phobius"/>
    </source>
</evidence>
<dbReference type="RefSeq" id="WP_092718419.1">
    <property type="nucleotide sequence ID" value="NZ_FMBK01000003.1"/>
</dbReference>
<gene>
    <name evidence="3" type="ORF">GA0116959_103184</name>
</gene>
<proteinExistence type="predicted"/>
<reference evidence="3 4" key="1">
    <citation type="submission" date="2016-08" db="EMBL/GenBank/DDBJ databases">
        <authorList>
            <person name="Seilhamer J.J."/>
        </authorList>
    </citation>
    <scope>NUCLEOTIDE SEQUENCE [LARGE SCALE GENOMIC DNA]</scope>
    <source>
        <strain evidence="3 4">ANC 4874</strain>
    </source>
</reference>
<dbReference type="EMBL" id="FMBK01000003">
    <property type="protein sequence ID" value="SCC71334.1"/>
    <property type="molecule type" value="Genomic_DNA"/>
</dbReference>
<evidence type="ECO:0000313" key="4">
    <source>
        <dbReference type="Proteomes" id="UP000243661"/>
    </source>
</evidence>
<dbReference type="AlphaFoldDB" id="A0A1C4GT47"/>
<organism evidence="3 4">
    <name type="scientific">Acinetobacter albensis</name>
    <dbReference type="NCBI Taxonomy" id="1673609"/>
    <lineage>
        <taxon>Bacteria</taxon>
        <taxon>Pseudomonadati</taxon>
        <taxon>Pseudomonadota</taxon>
        <taxon>Gammaproteobacteria</taxon>
        <taxon>Moraxellales</taxon>
        <taxon>Moraxellaceae</taxon>
        <taxon>Acinetobacter</taxon>
    </lineage>
</organism>
<keyword evidence="1" id="KW-1133">Transmembrane helix</keyword>
<dbReference type="InterPro" id="IPR018638">
    <property type="entry name" value="DUF2061_membrane"/>
</dbReference>
<keyword evidence="1" id="KW-0812">Transmembrane</keyword>
<protein>
    <submittedName>
        <fullName evidence="3">Uncharacterized membrane protein</fullName>
    </submittedName>
</protein>
<feature type="transmembrane region" description="Helical" evidence="1">
    <location>
        <begin position="21"/>
        <end position="44"/>
    </location>
</feature>
<feature type="domain" description="DUF2061" evidence="2">
    <location>
        <begin position="16"/>
        <end position="66"/>
    </location>
</feature>
<dbReference type="Proteomes" id="UP000243661">
    <property type="component" value="Unassembled WGS sequence"/>
</dbReference>
<evidence type="ECO:0000313" key="3">
    <source>
        <dbReference type="EMBL" id="SCC71334.1"/>
    </source>
</evidence>
<sequence>MAHIQKFIDYNQKTLKKTLSYYFMHITIAMLVGYFVTGNIWMALTLSLLEPTVQAFAFFFHEKVWEAKASNSSQSKTEPLQNI</sequence>
<dbReference type="OrthoDB" id="9133582at2"/>
<name>A0A1C4GT47_9GAMM</name>
<dbReference type="Pfam" id="PF09834">
    <property type="entry name" value="DUF2061"/>
    <property type="match status" value="1"/>
</dbReference>
<accession>A0A1C4GT47</accession>
<evidence type="ECO:0000259" key="2">
    <source>
        <dbReference type="Pfam" id="PF09834"/>
    </source>
</evidence>
<keyword evidence="1" id="KW-0472">Membrane</keyword>